<reference evidence="3" key="1">
    <citation type="submission" date="2020-08" db="EMBL/GenBank/DDBJ databases">
        <title>Whole genome shotgun sequence of Polymorphospora rubra NBRC 101157.</title>
        <authorList>
            <person name="Komaki H."/>
            <person name="Tamura T."/>
        </authorList>
    </citation>
    <scope>NUCLEOTIDE SEQUENCE</scope>
    <source>
        <strain evidence="3">NBRC 101157</strain>
    </source>
</reference>
<evidence type="ECO:0000313" key="3">
    <source>
        <dbReference type="EMBL" id="BCJ63669.1"/>
    </source>
</evidence>
<dbReference type="InterPro" id="IPR013517">
    <property type="entry name" value="FG-GAP"/>
</dbReference>
<protein>
    <submittedName>
        <fullName evidence="3">Uncharacterized protein</fullName>
    </submittedName>
</protein>
<name>A0A810MUG4_9ACTN</name>
<feature type="chain" id="PRO_5033032488" evidence="2">
    <location>
        <begin position="30"/>
        <end position="451"/>
    </location>
</feature>
<dbReference type="InterPro" id="IPR028994">
    <property type="entry name" value="Integrin_alpha_N"/>
</dbReference>
<organism evidence="3 4">
    <name type="scientific">Polymorphospora rubra</name>
    <dbReference type="NCBI Taxonomy" id="338584"/>
    <lineage>
        <taxon>Bacteria</taxon>
        <taxon>Bacillati</taxon>
        <taxon>Actinomycetota</taxon>
        <taxon>Actinomycetes</taxon>
        <taxon>Micromonosporales</taxon>
        <taxon>Micromonosporaceae</taxon>
        <taxon>Polymorphospora</taxon>
    </lineage>
</organism>
<keyword evidence="4" id="KW-1185">Reference proteome</keyword>
<dbReference type="AlphaFoldDB" id="A0A810MUG4"/>
<feature type="signal peptide" evidence="2">
    <location>
        <begin position="1"/>
        <end position="29"/>
    </location>
</feature>
<dbReference type="KEGG" id="pry:Prubr_06900"/>
<dbReference type="Pfam" id="PF13517">
    <property type="entry name" value="FG-GAP_3"/>
    <property type="match status" value="2"/>
</dbReference>
<dbReference type="EMBL" id="AP023359">
    <property type="protein sequence ID" value="BCJ63669.1"/>
    <property type="molecule type" value="Genomic_DNA"/>
</dbReference>
<sequence>MRQRHIFRLGVVATVVAGAVGLLAGPAAADPARESGDRRAAVEYANAPCDPDGVTALDASLATQLNSELNAKMRGYMSAYRVSCARMVVKTVLDRGLDPRAAVIAITTTIVEGSIDNVAEEVDHDSLGLFQQREPWGSRAERLNPAWATNAFLNKMLALYPNSSWMTAPIGTVCQDVQVSAYGGRYQPQAADAQIIVDKLRPYVGEGRTQFADMNADGVADLVQVRETGQVVVYWNVGGTFNGSNRLVATGFTDPARVRFADMNGDGVSDLLDIRRSGDIVVYWNVGGVFNGSNALVASGFFDPVRVKFADMNADRMADLVQVRETGQVVVYWNVGGTFTGSNALVATGFFDPAATRFVDMNSNGVADLVQVRDNGNVVVYWNVGGSFNGSNALVATGFFDPVRVKFADMNADRVADLVQVRETGQVVVYWNVGGTFTGSNALVATGFTAP</sequence>
<dbReference type="PANTHER" id="PTHR44103">
    <property type="entry name" value="PROPROTEIN CONVERTASE P"/>
    <property type="match status" value="1"/>
</dbReference>
<gene>
    <name evidence="3" type="ORF">Prubr_06900</name>
</gene>
<evidence type="ECO:0000256" key="2">
    <source>
        <dbReference type="SAM" id="SignalP"/>
    </source>
</evidence>
<accession>A0A810MUG4</accession>
<dbReference type="Proteomes" id="UP000680866">
    <property type="component" value="Chromosome"/>
</dbReference>
<evidence type="ECO:0000313" key="4">
    <source>
        <dbReference type="Proteomes" id="UP000680866"/>
    </source>
</evidence>
<dbReference type="PANTHER" id="PTHR44103:SF1">
    <property type="entry name" value="PROPROTEIN CONVERTASE P"/>
    <property type="match status" value="1"/>
</dbReference>
<evidence type="ECO:0000256" key="1">
    <source>
        <dbReference type="ARBA" id="ARBA00022729"/>
    </source>
</evidence>
<keyword evidence="1 2" id="KW-0732">Signal</keyword>
<dbReference type="SUPFAM" id="SSF69318">
    <property type="entry name" value="Integrin alpha N-terminal domain"/>
    <property type="match status" value="1"/>
</dbReference>
<proteinExistence type="predicted"/>